<dbReference type="InterPro" id="IPR036890">
    <property type="entry name" value="HATPase_C_sf"/>
</dbReference>
<dbReference type="SUPFAM" id="SSF55874">
    <property type="entry name" value="ATPase domain of HSP90 chaperone/DNA topoisomerase II/histidine kinase"/>
    <property type="match status" value="1"/>
</dbReference>
<organism evidence="1 2">
    <name type="scientific">Croceitalea dokdonensis DOKDO 023</name>
    <dbReference type="NCBI Taxonomy" id="1300341"/>
    <lineage>
        <taxon>Bacteria</taxon>
        <taxon>Pseudomonadati</taxon>
        <taxon>Bacteroidota</taxon>
        <taxon>Flavobacteriia</taxon>
        <taxon>Flavobacteriales</taxon>
        <taxon>Flavobacteriaceae</taxon>
        <taxon>Croceitalea</taxon>
    </lineage>
</organism>
<gene>
    <name evidence="1" type="ORF">I595_487</name>
</gene>
<comment type="caution">
    <text evidence="1">The sequence shown here is derived from an EMBL/GenBank/DDBJ whole genome shotgun (WGS) entry which is preliminary data.</text>
</comment>
<keyword evidence="2" id="KW-1185">Reference proteome</keyword>
<evidence type="ECO:0000313" key="2">
    <source>
        <dbReference type="Proteomes" id="UP000050280"/>
    </source>
</evidence>
<dbReference type="Proteomes" id="UP000050280">
    <property type="component" value="Unassembled WGS sequence"/>
</dbReference>
<evidence type="ECO:0000313" key="1">
    <source>
        <dbReference type="EMBL" id="KPM33584.1"/>
    </source>
</evidence>
<sequence length="718" mass="84185">MKYEDNTYVTRDGVYYEGIIREIKRSRNTFQPIYEAFTNALEAIKIREKENNGFNGKILIKIHSTQNTDGSLTFSKMHITDNGIGFNDEEFDRFNTYKDFTKGFKNLGSGRIQYTHFFDTTRIKSIYESNGGYREREFVVSKNKNFLQHKSIVFHKKDVEIEAEASSTTLTFEGLLDSNLASYHNLNDEILKDALLRRYIQYFCLNKKELPEITIEHYAFNERENISKITESDIPEIDKSEDFQIHYSKVSPDASKVESADEFETFTLNSYKLDKSFLKHNDLKLTSKNEVVQQFDINLVSLAKNDVIEGSHFLFLVSSDYLDNKDTNERGEFHIPRFDEFQDQLNMFSDREIILDDLEYKLGETVWSLYPEIEKIQEKHLTDLNKLKEMFLLPDDFDSDIDISINDSSKKILEKFYTVEAKKKAELDSNIKDSMDRLNHLDTTSDDYSALLNEEIDRIVRVIPQQNRVELTHYVARRKLVLDLFSLILNKKLIVQNDGSRNNNEELLHNLIFEQKSTITNKSDLWIINEDFIYFQGVSEFQLSDIKYKGKNIIREDLSDKESEYITSLGQKRLDKRPDILLFPKEEKCIIIEFKSLDTNVSDHLNQINHYATLLRNFSIPEMKLTTFYGYLIGEQIEPHDVRSHDADFIPSYEFDYLFRPAKKIAGMFNNEGKDGSLYTEVLKYSTLLERAKNRNEIFIKKLTGENTEEAEDDETLF</sequence>
<dbReference type="OrthoDB" id="2041081at2"/>
<name>A0A0P7B2F0_9FLAO</name>
<dbReference type="STRING" id="1300341.I595_487"/>
<protein>
    <submittedName>
        <fullName evidence="1">Uncharacterized protein</fullName>
    </submittedName>
</protein>
<accession>A0A0P7B2F0</accession>
<reference evidence="1 2" key="1">
    <citation type="submission" date="2015-09" db="EMBL/GenBank/DDBJ databases">
        <title>Genome sequence of the marine flavobacterium Croceitalea dokdonensis DOKDO 023 that contains proton- and sodium-pumping rhodopsins.</title>
        <authorList>
            <person name="Kwon S.-K."/>
            <person name="Lee H.K."/>
            <person name="Kwak M.-J."/>
            <person name="Kim J.F."/>
        </authorList>
    </citation>
    <scope>NUCLEOTIDE SEQUENCE [LARGE SCALE GENOMIC DNA]</scope>
    <source>
        <strain evidence="1 2">DOKDO 023</strain>
    </source>
</reference>
<proteinExistence type="predicted"/>
<dbReference type="RefSeq" id="WP_054557747.1">
    <property type="nucleotide sequence ID" value="NZ_LDJX01000001.1"/>
</dbReference>
<dbReference type="EMBL" id="LDJX01000001">
    <property type="protein sequence ID" value="KPM33584.1"/>
    <property type="molecule type" value="Genomic_DNA"/>
</dbReference>
<dbReference type="AlphaFoldDB" id="A0A0P7B2F0"/>